<keyword evidence="1" id="KW-0812">Transmembrane</keyword>
<evidence type="ECO:0000256" key="1">
    <source>
        <dbReference type="SAM" id="Phobius"/>
    </source>
</evidence>
<keyword evidence="3" id="KW-1185">Reference proteome</keyword>
<organism evidence="2 3">
    <name type="scientific">Sphingobacterium wenxiniae</name>
    <dbReference type="NCBI Taxonomy" id="683125"/>
    <lineage>
        <taxon>Bacteria</taxon>
        <taxon>Pseudomonadati</taxon>
        <taxon>Bacteroidota</taxon>
        <taxon>Sphingobacteriia</taxon>
        <taxon>Sphingobacteriales</taxon>
        <taxon>Sphingobacteriaceae</taxon>
        <taxon>Sphingobacterium</taxon>
    </lineage>
</organism>
<dbReference type="EMBL" id="FOZZ01000005">
    <property type="protein sequence ID" value="SFS80969.1"/>
    <property type="molecule type" value="Genomic_DNA"/>
</dbReference>
<evidence type="ECO:0000313" key="2">
    <source>
        <dbReference type="EMBL" id="SFS80969.1"/>
    </source>
</evidence>
<reference evidence="2 3" key="1">
    <citation type="submission" date="2016-10" db="EMBL/GenBank/DDBJ databases">
        <authorList>
            <person name="de Groot N.N."/>
        </authorList>
    </citation>
    <scope>NUCLEOTIDE SEQUENCE [LARGE SCALE GENOMIC DNA]</scope>
    <source>
        <strain evidence="2 3">DSM 22789</strain>
    </source>
</reference>
<sequence length="44" mass="5432">MDMNKFKRDYRFKSEQSYTEGRRNKTLIVICIVVMIVLMYLLKR</sequence>
<keyword evidence="1" id="KW-1133">Transmembrane helix</keyword>
<name>A0A1I6SVN4_9SPHI</name>
<feature type="transmembrane region" description="Helical" evidence="1">
    <location>
        <begin position="26"/>
        <end position="42"/>
    </location>
</feature>
<dbReference type="STRING" id="683125.SAMN05660206_105109"/>
<dbReference type="Proteomes" id="UP000198785">
    <property type="component" value="Unassembled WGS sequence"/>
</dbReference>
<keyword evidence="1" id="KW-0472">Membrane</keyword>
<evidence type="ECO:0000313" key="3">
    <source>
        <dbReference type="Proteomes" id="UP000198785"/>
    </source>
</evidence>
<proteinExistence type="predicted"/>
<protein>
    <submittedName>
        <fullName evidence="2">Uncharacterized protein</fullName>
    </submittedName>
</protein>
<gene>
    <name evidence="2" type="ORF">SAMN05660206_105109</name>
</gene>
<dbReference type="AlphaFoldDB" id="A0A1I6SVN4"/>
<accession>A0A1I6SVN4</accession>